<proteinExistence type="predicted"/>
<sequence>MGTPSPDEVVCGNADDISTLLAAASAEGVETEPQLAKLRQFGCDRAQGFLFKPAVSSHEFATLAGAGRAPNGSPQ</sequence>
<evidence type="ECO:0000313" key="3">
    <source>
        <dbReference type="Proteomes" id="UP000614410"/>
    </source>
</evidence>
<dbReference type="Gene3D" id="3.20.20.450">
    <property type="entry name" value="EAL domain"/>
    <property type="match status" value="1"/>
</dbReference>
<dbReference type="InterPro" id="IPR001633">
    <property type="entry name" value="EAL_dom"/>
</dbReference>
<dbReference type="PROSITE" id="PS50883">
    <property type="entry name" value="EAL"/>
    <property type="match status" value="1"/>
</dbReference>
<gene>
    <name evidence="2" type="ORF">JF887_02325</name>
</gene>
<dbReference type="SUPFAM" id="SSF141868">
    <property type="entry name" value="EAL domain-like"/>
    <property type="match status" value="1"/>
</dbReference>
<dbReference type="EMBL" id="JAEKNN010000009">
    <property type="protein sequence ID" value="MBJ7608254.1"/>
    <property type="molecule type" value="Genomic_DNA"/>
</dbReference>
<dbReference type="AlphaFoldDB" id="A0A934KKM5"/>
<dbReference type="InterPro" id="IPR035919">
    <property type="entry name" value="EAL_sf"/>
</dbReference>
<evidence type="ECO:0000259" key="1">
    <source>
        <dbReference type="PROSITE" id="PS50883"/>
    </source>
</evidence>
<organism evidence="2 3">
    <name type="scientific">Candidatus Amunia macphersoniae</name>
    <dbReference type="NCBI Taxonomy" id="3127014"/>
    <lineage>
        <taxon>Bacteria</taxon>
        <taxon>Bacillati</taxon>
        <taxon>Candidatus Dormiibacterota</taxon>
        <taxon>Candidatus Dormibacteria</taxon>
        <taxon>Candidatus Aeolococcales</taxon>
        <taxon>Candidatus Aeolococcaceae</taxon>
        <taxon>Candidatus Amunia</taxon>
    </lineage>
</organism>
<reference evidence="2 3" key="1">
    <citation type="submission" date="2020-10" db="EMBL/GenBank/DDBJ databases">
        <title>Ca. Dormibacterota MAGs.</title>
        <authorList>
            <person name="Montgomery K."/>
        </authorList>
    </citation>
    <scope>NUCLEOTIDE SEQUENCE [LARGE SCALE GENOMIC DNA]</scope>
    <source>
        <strain evidence="2">Mitchell_Peninsula_5</strain>
    </source>
</reference>
<feature type="domain" description="EAL" evidence="1">
    <location>
        <begin position="1"/>
        <end position="68"/>
    </location>
</feature>
<evidence type="ECO:0000313" key="2">
    <source>
        <dbReference type="EMBL" id="MBJ7608254.1"/>
    </source>
</evidence>
<comment type="caution">
    <text evidence="2">The sequence shown here is derived from an EMBL/GenBank/DDBJ whole genome shotgun (WGS) entry which is preliminary data.</text>
</comment>
<protein>
    <submittedName>
        <fullName evidence="2">EAL domain-containing protein</fullName>
    </submittedName>
</protein>
<dbReference type="Proteomes" id="UP000614410">
    <property type="component" value="Unassembled WGS sequence"/>
</dbReference>
<name>A0A934KKM5_9BACT</name>
<accession>A0A934KKM5</accession>